<dbReference type="Proteomes" id="UP001232973">
    <property type="component" value="Unassembled WGS sequence"/>
</dbReference>
<feature type="region of interest" description="Disordered" evidence="3">
    <location>
        <begin position="1"/>
        <end position="22"/>
    </location>
</feature>
<evidence type="ECO:0000256" key="3">
    <source>
        <dbReference type="SAM" id="MobiDB-lite"/>
    </source>
</evidence>
<keyword evidence="5" id="KW-0830">Ubiquinone</keyword>
<proteinExistence type="predicted"/>
<comment type="caution">
    <text evidence="5">The sequence shown here is derived from an EMBL/GenBank/DDBJ whole genome shotgun (WGS) entry which is preliminary data.</text>
</comment>
<keyword evidence="1" id="KW-0489">Methyltransferase</keyword>
<organism evidence="5 6">
    <name type="scientific">Alicyclobacillus cycloheptanicus</name>
    <dbReference type="NCBI Taxonomy" id="1457"/>
    <lineage>
        <taxon>Bacteria</taxon>
        <taxon>Bacillati</taxon>
        <taxon>Bacillota</taxon>
        <taxon>Bacilli</taxon>
        <taxon>Bacillales</taxon>
        <taxon>Alicyclobacillaceae</taxon>
        <taxon>Alicyclobacillus</taxon>
    </lineage>
</organism>
<dbReference type="RefSeq" id="WP_274457512.1">
    <property type="nucleotide sequence ID" value="NZ_CP067097.1"/>
</dbReference>
<dbReference type="SUPFAM" id="SSF53335">
    <property type="entry name" value="S-adenosyl-L-methionine-dependent methyltransferases"/>
    <property type="match status" value="1"/>
</dbReference>
<protein>
    <submittedName>
        <fullName evidence="5">Ubiquinone/menaquinone biosynthesis C-methylase UbiE</fullName>
    </submittedName>
</protein>
<evidence type="ECO:0000256" key="2">
    <source>
        <dbReference type="ARBA" id="ARBA00022679"/>
    </source>
</evidence>
<evidence type="ECO:0000313" key="6">
    <source>
        <dbReference type="Proteomes" id="UP001232973"/>
    </source>
</evidence>
<dbReference type="PANTHER" id="PTHR43861">
    <property type="entry name" value="TRANS-ACONITATE 2-METHYLTRANSFERASE-RELATED"/>
    <property type="match status" value="1"/>
</dbReference>
<keyword evidence="2" id="KW-0808">Transferase</keyword>
<dbReference type="Gene3D" id="3.40.50.150">
    <property type="entry name" value="Vaccinia Virus protein VP39"/>
    <property type="match status" value="1"/>
</dbReference>
<evidence type="ECO:0000259" key="4">
    <source>
        <dbReference type="Pfam" id="PF13649"/>
    </source>
</evidence>
<dbReference type="InterPro" id="IPR041698">
    <property type="entry name" value="Methyltransf_25"/>
</dbReference>
<feature type="domain" description="Methyltransferase" evidence="4">
    <location>
        <begin position="46"/>
        <end position="145"/>
    </location>
</feature>
<dbReference type="Pfam" id="PF13649">
    <property type="entry name" value="Methyltransf_25"/>
    <property type="match status" value="1"/>
</dbReference>
<dbReference type="InterPro" id="IPR029063">
    <property type="entry name" value="SAM-dependent_MTases_sf"/>
</dbReference>
<feature type="compositionally biased region" description="Basic and acidic residues" evidence="3">
    <location>
        <begin position="12"/>
        <end position="22"/>
    </location>
</feature>
<keyword evidence="6" id="KW-1185">Reference proteome</keyword>
<dbReference type="PANTHER" id="PTHR43861:SF1">
    <property type="entry name" value="TRANS-ACONITATE 2-METHYLTRANSFERASE"/>
    <property type="match status" value="1"/>
</dbReference>
<feature type="compositionally biased region" description="Polar residues" evidence="3">
    <location>
        <begin position="1"/>
        <end position="10"/>
    </location>
</feature>
<gene>
    <name evidence="5" type="ORF">J2S03_002673</name>
</gene>
<name>A0ABT9XKH9_9BACL</name>
<dbReference type="CDD" id="cd02440">
    <property type="entry name" value="AdoMet_MTases"/>
    <property type="match status" value="1"/>
</dbReference>
<dbReference type="EMBL" id="JAUSTP010000024">
    <property type="protein sequence ID" value="MDQ0190806.1"/>
    <property type="molecule type" value="Genomic_DNA"/>
</dbReference>
<evidence type="ECO:0000256" key="1">
    <source>
        <dbReference type="ARBA" id="ARBA00022603"/>
    </source>
</evidence>
<accession>A0ABT9XKH9</accession>
<evidence type="ECO:0000313" key="5">
    <source>
        <dbReference type="EMBL" id="MDQ0190806.1"/>
    </source>
</evidence>
<reference evidence="5 6" key="1">
    <citation type="submission" date="2023-07" db="EMBL/GenBank/DDBJ databases">
        <title>Genomic Encyclopedia of Type Strains, Phase IV (KMG-IV): sequencing the most valuable type-strain genomes for metagenomic binning, comparative biology and taxonomic classification.</title>
        <authorList>
            <person name="Goeker M."/>
        </authorList>
    </citation>
    <scope>NUCLEOTIDE SEQUENCE [LARGE SCALE GENOMIC DNA]</scope>
    <source>
        <strain evidence="5 6">DSM 4006</strain>
    </source>
</reference>
<sequence length="235" mass="26930">MTQDWTNAETAKQWDKEGHERNPLRSEQLDVLVSILADQFTPGHWILDLGYGSGQVEQLIFDRIPGASVVGVDFSEAMMTLAAERLKAYPNRFEAVQHNLSELDSLQLPNHPYQFVIAIQSLHHLLAPQLRAAYEYVYNTLPPGGMFLLLDRLAVESERIWQVMHVVWERQDRLFHTHVSSHEGESFDAHARRVRERGDFPISLYQHLTWLKECGFDATCVHVHGNRGLLVGVKP</sequence>